<protein>
    <submittedName>
        <fullName evidence="4">Stage II sporulation protein Q</fullName>
    </submittedName>
</protein>
<dbReference type="OrthoDB" id="2050153at2"/>
<feature type="transmembrane region" description="Helical" evidence="2">
    <location>
        <begin position="27"/>
        <end position="49"/>
    </location>
</feature>
<dbReference type="InterPro" id="IPR011055">
    <property type="entry name" value="Dup_hybrid_motif"/>
</dbReference>
<dbReference type="EMBL" id="FNPI01000013">
    <property type="protein sequence ID" value="SDZ46146.1"/>
    <property type="molecule type" value="Genomic_DNA"/>
</dbReference>
<evidence type="ECO:0000256" key="1">
    <source>
        <dbReference type="SAM" id="MobiDB-lite"/>
    </source>
</evidence>
<accession>A0A1H3T7C9</accession>
<keyword evidence="2" id="KW-0472">Membrane</keyword>
<dbReference type="CDD" id="cd12797">
    <property type="entry name" value="M23_peptidase"/>
    <property type="match status" value="1"/>
</dbReference>
<evidence type="ECO:0000256" key="2">
    <source>
        <dbReference type="SAM" id="Phobius"/>
    </source>
</evidence>
<dbReference type="InterPro" id="IPR016047">
    <property type="entry name" value="M23ase_b-sheet_dom"/>
</dbReference>
<keyword evidence="2" id="KW-0812">Transmembrane</keyword>
<dbReference type="PANTHER" id="PTHR21666">
    <property type="entry name" value="PEPTIDASE-RELATED"/>
    <property type="match status" value="1"/>
</dbReference>
<dbReference type="SUPFAM" id="SSF51261">
    <property type="entry name" value="Duplicated hybrid motif"/>
    <property type="match status" value="1"/>
</dbReference>
<dbReference type="Proteomes" id="UP000198935">
    <property type="component" value="Unassembled WGS sequence"/>
</dbReference>
<dbReference type="PANTHER" id="PTHR21666:SF291">
    <property type="entry name" value="STAGE II SPORULATION PROTEIN Q"/>
    <property type="match status" value="1"/>
</dbReference>
<keyword evidence="5" id="KW-1185">Reference proteome</keyword>
<dbReference type="AlphaFoldDB" id="A0A1H3T7C9"/>
<dbReference type="Gene3D" id="2.70.70.10">
    <property type="entry name" value="Glucose Permease (Domain IIA)"/>
    <property type="match status" value="1"/>
</dbReference>
<gene>
    <name evidence="4" type="ORF">SAMN05421736_11391</name>
</gene>
<proteinExistence type="predicted"/>
<evidence type="ECO:0000259" key="3">
    <source>
        <dbReference type="Pfam" id="PF01551"/>
    </source>
</evidence>
<name>A0A1H3T7C9_9BACI</name>
<evidence type="ECO:0000313" key="4">
    <source>
        <dbReference type="EMBL" id="SDZ46146.1"/>
    </source>
</evidence>
<evidence type="ECO:0000313" key="5">
    <source>
        <dbReference type="Proteomes" id="UP000198935"/>
    </source>
</evidence>
<keyword evidence="2" id="KW-1133">Transmembrane helix</keyword>
<dbReference type="InterPro" id="IPR050570">
    <property type="entry name" value="Cell_wall_metabolism_enzyme"/>
</dbReference>
<reference evidence="5" key="1">
    <citation type="submission" date="2016-10" db="EMBL/GenBank/DDBJ databases">
        <authorList>
            <person name="Varghese N."/>
            <person name="Submissions S."/>
        </authorList>
    </citation>
    <scope>NUCLEOTIDE SEQUENCE [LARGE SCALE GENOMIC DNA]</scope>
    <source>
        <strain evidence="5">SP</strain>
    </source>
</reference>
<dbReference type="GO" id="GO:0004222">
    <property type="term" value="F:metalloendopeptidase activity"/>
    <property type="evidence" value="ECO:0007669"/>
    <property type="project" value="TreeGrafter"/>
</dbReference>
<dbReference type="STRING" id="1503961.SAMN05421736_11391"/>
<sequence>MSNHEEKQTPNKGSVQAKLKRLMKKRWALPAVYLTLAAVMLTTFLWISATSDNLTKDQRESEFNIDNPDLDGPLANDDEDAVPVTAANEVFQMPVLDANEVTVVGTFFDYEASAEEKQESLIRYNNYFYQNKGIDISSEKGESFDVVAAMSGTVIKAEEDALFGEVVHIEHDKDIVTIYQSLEGMLVEVGQTVKQGDVIARAGRNLYNSDAGVHVHFEVRKDNVPVNPLTYLDQPLTSLPDVDPEEAAEQPGAEELPDAEKQPS</sequence>
<dbReference type="Pfam" id="PF01551">
    <property type="entry name" value="Peptidase_M23"/>
    <property type="match status" value="1"/>
</dbReference>
<feature type="domain" description="M23ase beta-sheet core" evidence="3">
    <location>
        <begin position="130"/>
        <end position="228"/>
    </location>
</feature>
<organism evidence="4 5">
    <name type="scientific">Evansella caseinilytica</name>
    <dbReference type="NCBI Taxonomy" id="1503961"/>
    <lineage>
        <taxon>Bacteria</taxon>
        <taxon>Bacillati</taxon>
        <taxon>Bacillota</taxon>
        <taxon>Bacilli</taxon>
        <taxon>Bacillales</taxon>
        <taxon>Bacillaceae</taxon>
        <taxon>Evansella</taxon>
    </lineage>
</organism>
<feature type="region of interest" description="Disordered" evidence="1">
    <location>
        <begin position="232"/>
        <end position="264"/>
    </location>
</feature>